<dbReference type="EMBL" id="MK327938">
    <property type="protein sequence ID" value="QBO63889.1"/>
    <property type="molecule type" value="Genomic_DNA"/>
</dbReference>
<evidence type="ECO:0000313" key="2">
    <source>
        <dbReference type="Proteomes" id="UP000294673"/>
    </source>
</evidence>
<sequence length="166" mass="18704">MFSFVVTEEQLVRFKARARAAIEEEIIEPGILPACQALLDAPGIAPMWSCEGHEIQKISVTLDGKQTTKEVKKHPHVVVAVTTEGLSYISAIGECLQRQSADYIWQIGVNRLSDPTREDDTSETLYWAWDIHSVNFRHRDGGTMEERGQRLNTAILEAIEIVKNKN</sequence>
<organismHost>
    <name type="scientific">Escherichia coli</name>
    <dbReference type="NCBI Taxonomy" id="562"/>
</organismHost>
<accession>A0A482GKG4</accession>
<protein>
    <submittedName>
        <fullName evidence="1">Uncharacterized protein</fullName>
    </submittedName>
</protein>
<dbReference type="Proteomes" id="UP000294673">
    <property type="component" value="Segment"/>
</dbReference>
<gene>
    <name evidence="1" type="ORF">Goslar_00096</name>
</gene>
<keyword evidence="2" id="KW-1185">Reference proteome</keyword>
<organism evidence="1 2">
    <name type="scientific">Escherichia phage vB_EcoM_Goslar</name>
    <dbReference type="NCBI Taxonomy" id="2502409"/>
    <lineage>
        <taxon>Viruses</taxon>
        <taxon>Duplodnaviria</taxon>
        <taxon>Heunggongvirae</taxon>
        <taxon>Uroviricota</taxon>
        <taxon>Caudoviricetes</taxon>
        <taxon>Chimalliviridae</taxon>
        <taxon>Goslarvirus</taxon>
        <taxon>Goslarvirus goslar</taxon>
    </lineage>
</organism>
<evidence type="ECO:0000313" key="1">
    <source>
        <dbReference type="EMBL" id="QBO63889.1"/>
    </source>
</evidence>
<name>A0A482GKG4_BPGOS</name>
<proteinExistence type="predicted"/>
<reference evidence="1 2" key="1">
    <citation type="submission" date="2018-12" db="EMBL/GenBank/DDBJ databases">
        <title>Still something new to discover - new insights into E. coli phage diversity and taxonomy.</title>
        <authorList>
            <person name="Korf I.H.E."/>
            <person name="Adriaennsens E."/>
            <person name="Dreiseikelmann B."/>
            <person name="Kropinski A."/>
            <person name="Nimtz M."/>
            <person name="Meier-Kolthoff J.P."/>
            <person name="Rohde M."/>
            <person name="van Raaij M."/>
            <person name="Wittmann J."/>
        </authorList>
    </citation>
    <scope>NUCLEOTIDE SEQUENCE [LARGE SCALE GENOMIC DNA]</scope>
</reference>